<sequence length="163" mass="18304">MTTQHYATWADAFTDTTRGYHHPHFVRAETTPAGGIDFEFSPFDGTEPEPAMPEVPTDTIPHGSPDREFLVRMYRAARERWEEARTVVTEPETCARYLTLAGQVLADRALTTDVIDRGTEWEPRSYTWECRGCPGLGDGFQYLADAERDANAHAEACRGIPVP</sequence>
<evidence type="ECO:0000313" key="1">
    <source>
        <dbReference type="EMBL" id="MBB0246992.1"/>
    </source>
</evidence>
<dbReference type="RefSeq" id="WP_182608253.1">
    <property type="nucleotide sequence ID" value="NZ_VKHT01001273.1"/>
</dbReference>
<accession>A0A7W3THQ1</accession>
<dbReference type="Proteomes" id="UP000538929">
    <property type="component" value="Unassembled WGS sequence"/>
</dbReference>
<evidence type="ECO:0000313" key="2">
    <source>
        <dbReference type="Proteomes" id="UP000538929"/>
    </source>
</evidence>
<name>A0A7W3THQ1_9ACTN</name>
<gene>
    <name evidence="1" type="ORF">FNQ90_23425</name>
</gene>
<comment type="caution">
    <text evidence="1">The sequence shown here is derived from an EMBL/GenBank/DDBJ whole genome shotgun (WGS) entry which is preliminary data.</text>
</comment>
<organism evidence="1 2">
    <name type="scientific">Streptomyces alkaliphilus</name>
    <dbReference type="NCBI Taxonomy" id="1472722"/>
    <lineage>
        <taxon>Bacteria</taxon>
        <taxon>Bacillati</taxon>
        <taxon>Actinomycetota</taxon>
        <taxon>Actinomycetes</taxon>
        <taxon>Kitasatosporales</taxon>
        <taxon>Streptomycetaceae</taxon>
        <taxon>Streptomyces</taxon>
    </lineage>
</organism>
<keyword evidence="2" id="KW-1185">Reference proteome</keyword>
<protein>
    <submittedName>
        <fullName evidence="1">Uncharacterized protein</fullName>
    </submittedName>
</protein>
<reference evidence="2" key="1">
    <citation type="submission" date="2019-10" db="EMBL/GenBank/DDBJ databases">
        <title>Streptomyces sp. nov., a novel actinobacterium isolated from alkaline environment.</title>
        <authorList>
            <person name="Golinska P."/>
        </authorList>
    </citation>
    <scope>NUCLEOTIDE SEQUENCE [LARGE SCALE GENOMIC DNA]</scope>
    <source>
        <strain evidence="2">DSM 42118</strain>
    </source>
</reference>
<dbReference type="EMBL" id="VKHT01001273">
    <property type="protein sequence ID" value="MBB0246992.1"/>
    <property type="molecule type" value="Genomic_DNA"/>
</dbReference>
<proteinExistence type="predicted"/>
<dbReference type="AlphaFoldDB" id="A0A7W3THQ1"/>